<dbReference type="Proteomes" id="UP001596434">
    <property type="component" value="Unassembled WGS sequence"/>
</dbReference>
<reference evidence="3" key="1">
    <citation type="journal article" date="2014" name="Int. J. Syst. Evol. Microbiol.">
        <title>Complete genome sequence of Corynebacterium casei LMG S-19264T (=DSM 44701T), isolated from a smear-ripened cheese.</title>
        <authorList>
            <consortium name="US DOE Joint Genome Institute (JGI-PGF)"/>
            <person name="Walter F."/>
            <person name="Albersmeier A."/>
            <person name="Kalinowski J."/>
            <person name="Ruckert C."/>
        </authorList>
    </citation>
    <scope>NUCLEOTIDE SEQUENCE [LARGE SCALE GENOMIC DNA]</scope>
    <source>
        <strain evidence="3">CGMCC 4.163</strain>
    </source>
</reference>
<comment type="caution">
    <text evidence="3">The sequence shown here is derived from an EMBL/GenBank/DDBJ whole genome shotgun (WGS) entry which is preliminary data.</text>
</comment>
<keyword evidence="6" id="KW-1185">Reference proteome</keyword>
<organism evidence="3 6">
    <name type="scientific">Haloplanus litoreus</name>
    <dbReference type="NCBI Taxonomy" id="767515"/>
    <lineage>
        <taxon>Archaea</taxon>
        <taxon>Methanobacteriati</taxon>
        <taxon>Methanobacteriota</taxon>
        <taxon>Stenosarchaea group</taxon>
        <taxon>Halobacteria</taxon>
        <taxon>Halobacteriales</taxon>
        <taxon>Haloferacaceae</taxon>
        <taxon>Haloplanus</taxon>
    </lineage>
</organism>
<dbReference type="InterPro" id="IPR025309">
    <property type="entry name" value="KTSC_dom"/>
</dbReference>
<dbReference type="Pfam" id="PF04860">
    <property type="entry name" value="Phage_portal"/>
    <property type="match status" value="1"/>
</dbReference>
<evidence type="ECO:0000259" key="2">
    <source>
        <dbReference type="Pfam" id="PF13619"/>
    </source>
</evidence>
<feature type="region of interest" description="Disordered" evidence="1">
    <location>
        <begin position="610"/>
        <end position="629"/>
    </location>
</feature>
<name>A0ABD5ZTA8_9EURY</name>
<reference evidence="6" key="2">
    <citation type="journal article" date="2019" name="Int. J. Syst. Evol. Microbiol.">
        <title>The Global Catalogue of Microorganisms (GCM) 10K type strain sequencing project: providing services to taxonomists for standard genome sequencing and annotation.</title>
        <authorList>
            <consortium name="The Broad Institute Genomics Platform"/>
            <consortium name="The Broad Institute Genome Sequencing Center for Infectious Disease"/>
            <person name="Wu L."/>
            <person name="Ma J."/>
        </authorList>
    </citation>
    <scope>NUCLEOTIDE SEQUENCE [LARGE SCALE GENOMIC DNA]</scope>
    <source>
        <strain evidence="6">GX21</strain>
    </source>
</reference>
<dbReference type="RefSeq" id="WP_379701739.1">
    <property type="nucleotide sequence ID" value="NZ_JBHTAT010000001.1"/>
</dbReference>
<dbReference type="GeneID" id="96955302"/>
<evidence type="ECO:0000313" key="6">
    <source>
        <dbReference type="Proteomes" id="UP001596434"/>
    </source>
</evidence>
<evidence type="ECO:0000313" key="3">
    <source>
        <dbReference type="EMBL" id="MFC7253722.1"/>
    </source>
</evidence>
<evidence type="ECO:0000313" key="5">
    <source>
        <dbReference type="EMBL" id="MFC7256905.1"/>
    </source>
</evidence>
<sequence length="629" mass="70813">MSEDDAPAKVHVSGIESADAMSKARSSTQLPDRRIQVHGTGIKPPYNPYRLASFLELNETLAVGIRKKARYEVGYGFSIVPHADVDAEDASEEERETARGFWRGRRSRWQTKARRSAEPTTPEEVLELARQDYHLVGWCCLEILVDMEGTPVGLAHVPANTVRVRKPQSRFDQPRHPEEGRFIDNDEAAQYASRGYVQVRDGRRRYFGEAGDRYRGRGEDDGRDPLFVDRETGEVAVGSAERLPNAPANELIFLANPSPLADDYGIPDWVSAIRTISADEAAKDYNRAFFDNDTIPRFVIKVTGGELSEESKRDLKQMLHGLREESHRAVILEVEKFQSKLDQDVEIELEPLGQGISEEMDFRLFREKNEHEIAKVLELPPIKIGNTETSNRSNSDVQDREFALEVIQPEQHKFASRLYQILHQQALGILDWTVEFELRGADQPKEDADIARRKIQAVRGAIPVDRALEMIGEEPLPDDHPVDGDTLVANVGREETGQPGGTPAVENQLPPEENKIGERAWADVEADLATKDPIEQTQFDSSTLAEGLYDFGEQELFLSFKREGQNSLYAYVDVPPSKWAGLVQASSTGSYHYDNIRLDYPYVEITNFHDRLPEGPSPDPDDVPDDIPT</sequence>
<dbReference type="AlphaFoldDB" id="A0ABD5ZTA8"/>
<feature type="domain" description="KTSC" evidence="2">
    <location>
        <begin position="541"/>
        <end position="600"/>
    </location>
</feature>
<dbReference type="EMBL" id="JBHTAT010000001">
    <property type="protein sequence ID" value="MFC7256905.1"/>
    <property type="molecule type" value="Genomic_DNA"/>
</dbReference>
<proteinExistence type="predicted"/>
<accession>A0ABD5ZTA8</accession>
<protein>
    <submittedName>
        <fullName evidence="3">Phage portal protein</fullName>
    </submittedName>
</protein>
<gene>
    <name evidence="3" type="ORF">ACFQKE_00090</name>
    <name evidence="4" type="ORF">ACFQKE_00355</name>
    <name evidence="5" type="ORF">ACFQKE_16590</name>
</gene>
<dbReference type="InterPro" id="IPR006944">
    <property type="entry name" value="Phage/GTA_portal"/>
</dbReference>
<dbReference type="EMBL" id="JBHTAT010000001">
    <property type="protein sequence ID" value="MFC7253722.1"/>
    <property type="molecule type" value="Genomic_DNA"/>
</dbReference>
<feature type="compositionally biased region" description="Acidic residues" evidence="1">
    <location>
        <begin position="619"/>
        <end position="629"/>
    </location>
</feature>
<dbReference type="EMBL" id="JBHTAT010000001">
    <property type="protein sequence ID" value="MFC7253774.1"/>
    <property type="molecule type" value="Genomic_DNA"/>
</dbReference>
<dbReference type="Pfam" id="PF13619">
    <property type="entry name" value="KTSC"/>
    <property type="match status" value="1"/>
</dbReference>
<evidence type="ECO:0000256" key="1">
    <source>
        <dbReference type="SAM" id="MobiDB-lite"/>
    </source>
</evidence>
<reference evidence="3" key="3">
    <citation type="submission" date="2024-09" db="EMBL/GenBank/DDBJ databases">
        <authorList>
            <person name="Sun Q."/>
        </authorList>
    </citation>
    <scope>NUCLEOTIDE SEQUENCE</scope>
    <source>
        <strain evidence="3">CGMCC 4.163</strain>
    </source>
</reference>
<evidence type="ECO:0000313" key="4">
    <source>
        <dbReference type="EMBL" id="MFC7253774.1"/>
    </source>
</evidence>
<feature type="region of interest" description="Disordered" evidence="1">
    <location>
        <begin position="1"/>
        <end position="33"/>
    </location>
</feature>